<organism evidence="2 3">
    <name type="scientific">Desulfobacter postgatei 2ac9</name>
    <dbReference type="NCBI Taxonomy" id="879212"/>
    <lineage>
        <taxon>Bacteria</taxon>
        <taxon>Pseudomonadati</taxon>
        <taxon>Thermodesulfobacteriota</taxon>
        <taxon>Desulfobacteria</taxon>
        <taxon>Desulfobacterales</taxon>
        <taxon>Desulfobacteraceae</taxon>
        <taxon>Desulfobacter</taxon>
    </lineage>
</organism>
<dbReference type="Proteomes" id="UP000005778">
    <property type="component" value="Chromosome"/>
</dbReference>
<dbReference type="Gene3D" id="3.30.420.10">
    <property type="entry name" value="Ribonuclease H-like superfamily/Ribonuclease H"/>
    <property type="match status" value="1"/>
</dbReference>
<protein>
    <recommendedName>
        <fullName evidence="1">Tc1-like transposase DDE domain-containing protein</fullName>
    </recommendedName>
</protein>
<dbReference type="STRING" id="879212.DespoDRAFT_01795"/>
<reference evidence="2 3" key="1">
    <citation type="submission" date="2011-09" db="EMBL/GenBank/DDBJ databases">
        <authorList>
            <consortium name="US DOE Joint Genome Institute (JGI-PGF)"/>
            <person name="Lucas S."/>
            <person name="Han J."/>
            <person name="Lapidus A."/>
            <person name="Cheng J.-F."/>
            <person name="Goodwin L."/>
            <person name="Pitluck S."/>
            <person name="Peters L."/>
            <person name="Land M.L."/>
            <person name="Hauser L."/>
            <person name="Orellana R."/>
            <person name="Lovley D."/>
            <person name="Woyke T.J."/>
        </authorList>
    </citation>
    <scope>NUCLEOTIDE SEQUENCE [LARGE SCALE GENOMIC DNA]</scope>
    <source>
        <strain evidence="2 3">2ac9</strain>
    </source>
</reference>
<dbReference type="InterPro" id="IPR047655">
    <property type="entry name" value="Transpos_IS630-like"/>
</dbReference>
<dbReference type="eggNOG" id="COG3335">
    <property type="taxonomic scope" value="Bacteria"/>
</dbReference>
<dbReference type="EMBL" id="CM001488">
    <property type="protein sequence ID" value="EIM63710.1"/>
    <property type="molecule type" value="Genomic_DNA"/>
</dbReference>
<dbReference type="SUPFAM" id="SSF46689">
    <property type="entry name" value="Homeodomain-like"/>
    <property type="match status" value="1"/>
</dbReference>
<dbReference type="HOGENOM" id="CLU_124928_1_0_7"/>
<dbReference type="Pfam" id="PF13565">
    <property type="entry name" value="HTH_32"/>
    <property type="match status" value="1"/>
</dbReference>
<dbReference type="eggNOG" id="COG3415">
    <property type="taxonomic scope" value="Bacteria"/>
</dbReference>
<dbReference type="AlphaFoldDB" id="I5B2J7"/>
<dbReference type="InterPro" id="IPR036397">
    <property type="entry name" value="RNaseH_sf"/>
</dbReference>
<keyword evidence="3" id="KW-1185">Reference proteome</keyword>
<reference evidence="2 3" key="2">
    <citation type="submission" date="2012-02" db="EMBL/GenBank/DDBJ databases">
        <title>Improved High-Quality Draft sequence of Desulfobacter postgatei 2ac9.</title>
        <authorList>
            <consortium name="US DOE Joint Genome Institute"/>
            <person name="Lucas S."/>
            <person name="Han J."/>
            <person name="Lapidus A."/>
            <person name="Cheng J.-F."/>
            <person name="Goodwin L."/>
            <person name="Pitluck S."/>
            <person name="Peters L."/>
            <person name="Ovchinnikova G."/>
            <person name="Held B."/>
            <person name="Detter J.C."/>
            <person name="Han C."/>
            <person name="Tapia R."/>
            <person name="Land M."/>
            <person name="Hauser L."/>
            <person name="Kyrpides N."/>
            <person name="Ivanova N."/>
            <person name="Pagani I."/>
            <person name="Orellana R."/>
            <person name="Lovley D."/>
            <person name="Woyke T."/>
        </authorList>
    </citation>
    <scope>NUCLEOTIDE SEQUENCE [LARGE SCALE GENOMIC DNA]</scope>
    <source>
        <strain evidence="2 3">2ac9</strain>
    </source>
</reference>
<dbReference type="InterPro" id="IPR038717">
    <property type="entry name" value="Tc1-like_DDE_dom"/>
</dbReference>
<sequence length="337" mass="39251">MRRTGKKFISPIEPLALKWLSLIEFSDEESNRTKLRAQAIRLSNSGYSISQISQICLTTQETVSKWIDGWEKYQFDSLIDKPRSGRTPLIHSEMHDEVIDIVKKNPRQLKSAITEIQEKFGKKVSVKTLKRIIKKNLRWCRGRKSLKSKRNENEFREAQKEIEILKDEDQANIIDLYYFDESGFTGVPEIPYAWQDEDEQLLLPSGKTSRINVLGFLNKQNDFFPCVFDCSVTSDIVTACFDAFSRYITKRTIVVLDNAPIHHSAIFKSQIGTWEERGLFLYFIPKYSPELNLIEILWKHIKYFWLSTSAYKGFEFLKTELNNILASVGKEFTISFS</sequence>
<dbReference type="InterPro" id="IPR009057">
    <property type="entry name" value="Homeodomain-like_sf"/>
</dbReference>
<evidence type="ECO:0000313" key="2">
    <source>
        <dbReference type="EMBL" id="EIM63710.1"/>
    </source>
</evidence>
<proteinExistence type="predicted"/>
<name>I5B2J7_9BACT</name>
<dbReference type="PANTHER" id="PTHR46564">
    <property type="entry name" value="TRANSPOSASE"/>
    <property type="match status" value="1"/>
</dbReference>
<dbReference type="NCBIfam" id="NF033545">
    <property type="entry name" value="transpos_IS630"/>
    <property type="match status" value="1"/>
</dbReference>
<evidence type="ECO:0000313" key="3">
    <source>
        <dbReference type="Proteomes" id="UP000005778"/>
    </source>
</evidence>
<dbReference type="Pfam" id="PF13358">
    <property type="entry name" value="DDE_3"/>
    <property type="match status" value="1"/>
</dbReference>
<evidence type="ECO:0000259" key="1">
    <source>
        <dbReference type="Pfam" id="PF13358"/>
    </source>
</evidence>
<accession>I5B2J7</accession>
<feature type="domain" description="Tc1-like transposase DDE" evidence="1">
    <location>
        <begin position="175"/>
        <end position="314"/>
    </location>
</feature>
<dbReference type="PANTHER" id="PTHR46564:SF1">
    <property type="entry name" value="TRANSPOSASE"/>
    <property type="match status" value="1"/>
</dbReference>
<gene>
    <name evidence="2" type="ORF">DespoDRAFT_01795</name>
</gene>
<dbReference type="GO" id="GO:0003676">
    <property type="term" value="F:nucleic acid binding"/>
    <property type="evidence" value="ECO:0007669"/>
    <property type="project" value="InterPro"/>
</dbReference>